<comment type="caution">
    <text evidence="1">The sequence shown here is derived from an EMBL/GenBank/DDBJ whole genome shotgun (WGS) entry which is preliminary data.</text>
</comment>
<gene>
    <name evidence="1" type="ORF">LCGC14_2983850</name>
</gene>
<sequence>RCPKEPGLQEALVNLLTYNPTEAWHV</sequence>
<organism evidence="1">
    <name type="scientific">marine sediment metagenome</name>
    <dbReference type="NCBI Taxonomy" id="412755"/>
    <lineage>
        <taxon>unclassified sequences</taxon>
        <taxon>metagenomes</taxon>
        <taxon>ecological metagenomes</taxon>
    </lineage>
</organism>
<accession>A0A0F8ZWY3</accession>
<protein>
    <submittedName>
        <fullName evidence="1">Uncharacterized protein</fullName>
    </submittedName>
</protein>
<reference evidence="1" key="1">
    <citation type="journal article" date="2015" name="Nature">
        <title>Complex archaea that bridge the gap between prokaryotes and eukaryotes.</title>
        <authorList>
            <person name="Spang A."/>
            <person name="Saw J.H."/>
            <person name="Jorgensen S.L."/>
            <person name="Zaremba-Niedzwiedzka K."/>
            <person name="Martijn J."/>
            <person name="Lind A.E."/>
            <person name="van Eijk R."/>
            <person name="Schleper C."/>
            <person name="Guy L."/>
            <person name="Ettema T.J."/>
        </authorList>
    </citation>
    <scope>NUCLEOTIDE SEQUENCE</scope>
</reference>
<dbReference type="AlphaFoldDB" id="A0A0F8ZWY3"/>
<proteinExistence type="predicted"/>
<name>A0A0F8ZWY3_9ZZZZ</name>
<feature type="non-terminal residue" evidence="1">
    <location>
        <position position="1"/>
    </location>
</feature>
<dbReference type="EMBL" id="LAZR01061008">
    <property type="protein sequence ID" value="KKK64471.1"/>
    <property type="molecule type" value="Genomic_DNA"/>
</dbReference>
<evidence type="ECO:0000313" key="1">
    <source>
        <dbReference type="EMBL" id="KKK64471.1"/>
    </source>
</evidence>